<evidence type="ECO:0000313" key="3">
    <source>
        <dbReference type="Proteomes" id="UP001499990"/>
    </source>
</evidence>
<comment type="caution">
    <text evidence="1">The sequence shown here is derived from an EMBL/GenBank/DDBJ whole genome shotgun (WGS) entry which is preliminary data.</text>
</comment>
<evidence type="ECO:0000313" key="2">
    <source>
        <dbReference type="EMBL" id="GAA3380184.1"/>
    </source>
</evidence>
<proteinExistence type="predicted"/>
<protein>
    <recommendedName>
        <fullName evidence="4">NTP pyrophosphohydrolase MazG putative catalytic core domain-containing protein</fullName>
    </recommendedName>
</protein>
<sequence length="137" mass="15228">MKTTRPSQKWRKAIAEEARELAAGTLDPECAEMTLLYPEPLIRAVDDVLARYETELAGLPNRPSDAEVLRAVEHVVVALNGVDEDAELGGSGFDTVDREDLFEYIYGSLVTHGVDVPALAARNGMEPDEITDEWREW</sequence>
<accession>A0ABP6S3Q8</accession>
<organism evidence="1 3">
    <name type="scientific">Streptomyces sannanensis</name>
    <dbReference type="NCBI Taxonomy" id="285536"/>
    <lineage>
        <taxon>Bacteria</taxon>
        <taxon>Bacillati</taxon>
        <taxon>Actinomycetota</taxon>
        <taxon>Actinomycetes</taxon>
        <taxon>Kitasatosporales</taxon>
        <taxon>Streptomycetaceae</taxon>
        <taxon>Streptomyces</taxon>
    </lineage>
</organism>
<keyword evidence="3" id="KW-1185">Reference proteome</keyword>
<dbReference type="EMBL" id="BAAAYL010000001">
    <property type="protein sequence ID" value="GAA3367510.1"/>
    <property type="molecule type" value="Genomic_DNA"/>
</dbReference>
<dbReference type="EMBL" id="BAAAYL010000001">
    <property type="protein sequence ID" value="GAA3380184.1"/>
    <property type="molecule type" value="Genomic_DNA"/>
</dbReference>
<reference evidence="1" key="1">
    <citation type="journal article" date="2014" name="Int. J. Syst. Evol. Microbiol.">
        <title>Complete genome of a new Firmicutes species belonging to the dominant human colonic microbiota ('Ruminococcus bicirculans') reveals two chromosomes and a selective capacity to utilize plant glucans.</title>
        <authorList>
            <consortium name="NISC Comparative Sequencing Program"/>
            <person name="Wegmann U."/>
            <person name="Louis P."/>
            <person name="Goesmann A."/>
            <person name="Henrissat B."/>
            <person name="Duncan S.H."/>
            <person name="Flint H.J."/>
        </authorList>
    </citation>
    <scope>NUCLEOTIDE SEQUENCE</scope>
    <source>
        <strain evidence="1">JCM 9651</strain>
    </source>
</reference>
<reference evidence="3" key="2">
    <citation type="journal article" date="2019" name="Int. J. Syst. Evol. Microbiol.">
        <title>The Global Catalogue of Microorganisms (GCM) 10K type strain sequencing project: providing services to taxonomists for standard genome sequencing and annotation.</title>
        <authorList>
            <consortium name="The Broad Institute Genomics Platform"/>
            <consortium name="The Broad Institute Genome Sequencing Center for Infectious Disease"/>
            <person name="Wu L."/>
            <person name="Ma J."/>
        </authorList>
    </citation>
    <scope>NUCLEOTIDE SEQUENCE [LARGE SCALE GENOMIC DNA]</scope>
    <source>
        <strain evidence="3">JCM 9651</strain>
    </source>
</reference>
<reference evidence="1" key="3">
    <citation type="submission" date="2023-12" db="EMBL/GenBank/DDBJ databases">
        <authorList>
            <person name="Sun Q."/>
            <person name="Inoue M."/>
        </authorList>
    </citation>
    <scope>NUCLEOTIDE SEQUENCE</scope>
    <source>
        <strain evidence="1">JCM 9651</strain>
    </source>
</reference>
<gene>
    <name evidence="1" type="ORF">GCM10020367_02070</name>
    <name evidence="2" type="ORF">GCM10020367_66770</name>
</gene>
<dbReference type="Proteomes" id="UP001499990">
    <property type="component" value="Unassembled WGS sequence"/>
</dbReference>
<dbReference type="RefSeq" id="WP_345033825.1">
    <property type="nucleotide sequence ID" value="NZ_BAAAYL010000001.1"/>
</dbReference>
<evidence type="ECO:0008006" key="4">
    <source>
        <dbReference type="Google" id="ProtNLM"/>
    </source>
</evidence>
<evidence type="ECO:0000313" key="1">
    <source>
        <dbReference type="EMBL" id="GAA3367510.1"/>
    </source>
</evidence>
<name>A0ABP6S3Q8_9ACTN</name>